<organism evidence="2 3">
    <name type="scientific">Nonomuraea jabiensis</name>
    <dbReference type="NCBI Taxonomy" id="882448"/>
    <lineage>
        <taxon>Bacteria</taxon>
        <taxon>Bacillati</taxon>
        <taxon>Actinomycetota</taxon>
        <taxon>Actinomycetes</taxon>
        <taxon>Streptosporangiales</taxon>
        <taxon>Streptosporangiaceae</taxon>
        <taxon>Nonomuraea</taxon>
    </lineage>
</organism>
<proteinExistence type="predicted"/>
<protein>
    <submittedName>
        <fullName evidence="2">Uncharacterized protein</fullName>
    </submittedName>
</protein>
<dbReference type="RefSeq" id="WP_185072354.1">
    <property type="nucleotide sequence ID" value="NZ_JACHMB010000001.1"/>
</dbReference>
<sequence length="78" mass="8016">MGNLILARGTNFALVRAARGQLAVAQAATGLVLPEPIDVSHDLGDGVRGVVLPESGIESVARHPDADRPPTAAGQPRQ</sequence>
<dbReference type="AlphaFoldDB" id="A0A7W9LCP9"/>
<evidence type="ECO:0000313" key="2">
    <source>
        <dbReference type="EMBL" id="MBB5778975.1"/>
    </source>
</evidence>
<keyword evidence="3" id="KW-1185">Reference proteome</keyword>
<comment type="caution">
    <text evidence="2">The sequence shown here is derived from an EMBL/GenBank/DDBJ whole genome shotgun (WGS) entry which is preliminary data.</text>
</comment>
<evidence type="ECO:0000256" key="1">
    <source>
        <dbReference type="SAM" id="MobiDB-lite"/>
    </source>
</evidence>
<reference evidence="2 3" key="1">
    <citation type="submission" date="2020-08" db="EMBL/GenBank/DDBJ databases">
        <title>Sequencing the genomes of 1000 actinobacteria strains.</title>
        <authorList>
            <person name="Klenk H.-P."/>
        </authorList>
    </citation>
    <scope>NUCLEOTIDE SEQUENCE [LARGE SCALE GENOMIC DNA]</scope>
    <source>
        <strain evidence="2 3">DSM 45507</strain>
    </source>
</reference>
<dbReference type="EMBL" id="JACHMB010000001">
    <property type="protein sequence ID" value="MBB5778975.1"/>
    <property type="molecule type" value="Genomic_DNA"/>
</dbReference>
<accession>A0A7W9LCP9</accession>
<name>A0A7W9LCP9_9ACTN</name>
<evidence type="ECO:0000313" key="3">
    <source>
        <dbReference type="Proteomes" id="UP000579153"/>
    </source>
</evidence>
<dbReference type="Proteomes" id="UP000579153">
    <property type="component" value="Unassembled WGS sequence"/>
</dbReference>
<feature type="region of interest" description="Disordered" evidence="1">
    <location>
        <begin position="54"/>
        <end position="78"/>
    </location>
</feature>
<gene>
    <name evidence="2" type="ORF">HD596_005731</name>
</gene>